<dbReference type="PANTHER" id="PTHR13355">
    <property type="entry name" value="GLUCOSAMINE 6-PHOSPHATE N-ACETYLTRANSFERASE"/>
    <property type="match status" value="1"/>
</dbReference>
<dbReference type="PROSITE" id="PS51186">
    <property type="entry name" value="GNAT"/>
    <property type="match status" value="1"/>
</dbReference>
<organism evidence="2 3">
    <name type="scientific">Insulibacter thermoxylanivorax</name>
    <dbReference type="NCBI Taxonomy" id="2749268"/>
    <lineage>
        <taxon>Bacteria</taxon>
        <taxon>Bacillati</taxon>
        <taxon>Bacillota</taxon>
        <taxon>Bacilli</taxon>
        <taxon>Bacillales</taxon>
        <taxon>Paenibacillaceae</taxon>
        <taxon>Insulibacter</taxon>
    </lineage>
</organism>
<protein>
    <submittedName>
        <fullName evidence="2">Acetyltransferase</fullName>
    </submittedName>
</protein>
<gene>
    <name evidence="2" type="ORF">PRECH8_08860</name>
</gene>
<evidence type="ECO:0000259" key="1">
    <source>
        <dbReference type="PROSITE" id="PS51186"/>
    </source>
</evidence>
<accession>A0A916QBI6</accession>
<evidence type="ECO:0000313" key="2">
    <source>
        <dbReference type="EMBL" id="GFR37590.1"/>
    </source>
</evidence>
<evidence type="ECO:0000313" key="3">
    <source>
        <dbReference type="Proteomes" id="UP000654993"/>
    </source>
</evidence>
<name>A0A916QBI6_9BACL</name>
<dbReference type="GO" id="GO:0008080">
    <property type="term" value="F:N-acetyltransferase activity"/>
    <property type="evidence" value="ECO:0007669"/>
    <property type="project" value="TreeGrafter"/>
</dbReference>
<reference evidence="2" key="2">
    <citation type="journal article" date="2021" name="Data Brief">
        <title>Draft genome sequence data of the facultative, thermophilic, xylanolytic bacterium Paenibacillus sp. strain DA-C8.</title>
        <authorList>
            <person name="Chhe C."/>
            <person name="Uke A."/>
            <person name="Baramee S."/>
            <person name="Ungkulpasvich U."/>
            <person name="Tachaapaikoon C."/>
            <person name="Pason P."/>
            <person name="Waeonukul R."/>
            <person name="Ratanakhanokchai K."/>
            <person name="Kosugi A."/>
        </authorList>
    </citation>
    <scope>NUCLEOTIDE SEQUENCE</scope>
    <source>
        <strain evidence="2">DA-C8</strain>
    </source>
</reference>
<dbReference type="Proteomes" id="UP000654993">
    <property type="component" value="Unassembled WGS sequence"/>
</dbReference>
<keyword evidence="3" id="KW-1185">Reference proteome</keyword>
<comment type="caution">
    <text evidence="2">The sequence shown here is derived from an EMBL/GenBank/DDBJ whole genome shotgun (WGS) entry which is preliminary data.</text>
</comment>
<dbReference type="AlphaFoldDB" id="A0A916QBI6"/>
<reference evidence="2" key="1">
    <citation type="submission" date="2020-08" db="EMBL/GenBank/DDBJ databases">
        <authorList>
            <person name="Uke A."/>
            <person name="Chhe C."/>
            <person name="Baramee S."/>
            <person name="Kosugi A."/>
        </authorList>
    </citation>
    <scope>NUCLEOTIDE SEQUENCE</scope>
    <source>
        <strain evidence="2">DA-C8</strain>
    </source>
</reference>
<sequence>MSKPIVRTIREEELPQLLELYRYLNEDDPVLDPAELTDHWRAMLADERMKIIVTEVDGKLAATCVLVLVLNLTRGARPYALIENVVTHADYRRKGYGRMVLEHALEYARNFNCYKVMLLTSSKMEGVHDFYESCGFRKGTKTGFEYRF</sequence>
<feature type="domain" description="N-acetyltransferase" evidence="1">
    <location>
        <begin position="4"/>
        <end position="148"/>
    </location>
</feature>
<dbReference type="SUPFAM" id="SSF55729">
    <property type="entry name" value="Acyl-CoA N-acyltransferases (Nat)"/>
    <property type="match status" value="1"/>
</dbReference>
<dbReference type="InterPro" id="IPR016181">
    <property type="entry name" value="Acyl_CoA_acyltransferase"/>
</dbReference>
<dbReference type="CDD" id="cd04301">
    <property type="entry name" value="NAT_SF"/>
    <property type="match status" value="1"/>
</dbReference>
<dbReference type="Gene3D" id="3.40.630.30">
    <property type="match status" value="1"/>
</dbReference>
<dbReference type="InterPro" id="IPR039143">
    <property type="entry name" value="GNPNAT1-like"/>
</dbReference>
<proteinExistence type="predicted"/>
<dbReference type="PANTHER" id="PTHR13355:SF15">
    <property type="entry name" value="GCN5-RELATED N-ACETYLTRANSFERASE 3, CHLOROPLASTIC"/>
    <property type="match status" value="1"/>
</dbReference>
<dbReference type="RefSeq" id="WP_200965878.1">
    <property type="nucleotide sequence ID" value="NZ_BMAQ01000006.1"/>
</dbReference>
<dbReference type="InterPro" id="IPR000182">
    <property type="entry name" value="GNAT_dom"/>
</dbReference>
<dbReference type="EMBL" id="BMAQ01000006">
    <property type="protein sequence ID" value="GFR37590.1"/>
    <property type="molecule type" value="Genomic_DNA"/>
</dbReference>
<dbReference type="Pfam" id="PF00583">
    <property type="entry name" value="Acetyltransf_1"/>
    <property type="match status" value="1"/>
</dbReference>